<dbReference type="STRING" id="1034943.BN59_02994"/>
<sequence length="239" mass="26414">MHYALADIIKFSADVERECNTGIPARYSQELWETNIDYVVQCQTQLTSQATKKNLEYYAQAINLAAQYLRWEEESIRKTSNEILVLLSEHLSELNRFSQTLLPESQLTLPKPIDEETYYISKEEFFEKIKDIYIEPASKKPDEEEPLEGKSCIPTQFSSALSFQVLGGFIAVFGVVAVAVAFAALSGATLGIAAAVGITVTLAGIGLFGAGTYKHYKENCTIDELSVDEAPYSQTLGAS</sequence>
<keyword evidence="1" id="KW-0812">Transmembrane</keyword>
<proteinExistence type="predicted"/>
<keyword evidence="3" id="KW-1185">Reference proteome</keyword>
<dbReference type="eggNOG" id="ENOG503106W">
    <property type="taxonomic scope" value="Bacteria"/>
</dbReference>
<dbReference type="Proteomes" id="UP000044071">
    <property type="component" value="Unassembled WGS sequence"/>
</dbReference>
<organism evidence="2 3">
    <name type="scientific">Legionella massiliensis</name>
    <dbReference type="NCBI Taxonomy" id="1034943"/>
    <lineage>
        <taxon>Bacteria</taxon>
        <taxon>Pseudomonadati</taxon>
        <taxon>Pseudomonadota</taxon>
        <taxon>Gammaproteobacteria</taxon>
        <taxon>Legionellales</taxon>
        <taxon>Legionellaceae</taxon>
        <taxon>Legionella</taxon>
    </lineage>
</organism>
<evidence type="ECO:0000313" key="2">
    <source>
        <dbReference type="EMBL" id="CDZ78682.1"/>
    </source>
</evidence>
<dbReference type="AlphaFoldDB" id="A0A078L086"/>
<evidence type="ECO:0000313" key="3">
    <source>
        <dbReference type="Proteomes" id="UP000044071"/>
    </source>
</evidence>
<keyword evidence="1" id="KW-0472">Membrane</keyword>
<feature type="transmembrane region" description="Helical" evidence="1">
    <location>
        <begin position="160"/>
        <end position="184"/>
    </location>
</feature>
<dbReference type="EMBL" id="CCSB01000003">
    <property type="protein sequence ID" value="CDZ78682.1"/>
    <property type="molecule type" value="Genomic_DNA"/>
</dbReference>
<evidence type="ECO:0000256" key="1">
    <source>
        <dbReference type="SAM" id="Phobius"/>
    </source>
</evidence>
<keyword evidence="1" id="KW-1133">Transmembrane helix</keyword>
<feature type="transmembrane region" description="Helical" evidence="1">
    <location>
        <begin position="190"/>
        <end position="210"/>
    </location>
</feature>
<reference evidence="2 3" key="1">
    <citation type="submission" date="2014-06" db="EMBL/GenBank/DDBJ databases">
        <authorList>
            <person name="Urmite Genomes Urmite Genomes"/>
        </authorList>
    </citation>
    <scope>NUCLEOTIDE SEQUENCE [LARGE SCALE GENOMIC DNA]</scope>
</reference>
<name>A0A078L086_9GAMM</name>
<gene>
    <name evidence="2" type="ORF">BN59_02994</name>
</gene>
<dbReference type="RefSeq" id="WP_044011799.1">
    <property type="nucleotide sequence ID" value="NZ_CCVW01000003.1"/>
</dbReference>
<accession>A0A078L086</accession>
<protein>
    <submittedName>
        <fullName evidence="2">Uncharacterized protein</fullName>
    </submittedName>
</protein>
<dbReference type="OrthoDB" id="5646071at2"/>